<protein>
    <submittedName>
        <fullName evidence="7">Multicopper oxidase domain-containing protein</fullName>
    </submittedName>
</protein>
<dbReference type="Pfam" id="PF07731">
    <property type="entry name" value="Cu-oxidase_2"/>
    <property type="match status" value="1"/>
</dbReference>
<feature type="domain" description="Plastocyanin-like" evidence="6">
    <location>
        <begin position="336"/>
        <end position="419"/>
    </location>
</feature>
<dbReference type="Proteomes" id="UP000326179">
    <property type="component" value="Chromosome"/>
</dbReference>
<feature type="compositionally biased region" description="Basic and acidic residues" evidence="3">
    <location>
        <begin position="118"/>
        <end position="137"/>
    </location>
</feature>
<feature type="domain" description="Plastocyanin-like" evidence="5">
    <location>
        <begin position="640"/>
        <end position="741"/>
    </location>
</feature>
<keyword evidence="2" id="KW-0560">Oxidoreductase</keyword>
<evidence type="ECO:0000256" key="1">
    <source>
        <dbReference type="ARBA" id="ARBA00022723"/>
    </source>
</evidence>
<keyword evidence="1" id="KW-0479">Metal-binding</keyword>
<evidence type="ECO:0000259" key="4">
    <source>
        <dbReference type="Pfam" id="PF00394"/>
    </source>
</evidence>
<dbReference type="InterPro" id="IPR001117">
    <property type="entry name" value="Cu-oxidase_2nd"/>
</dbReference>
<dbReference type="AlphaFoldDB" id="A0A5Q0LMV0"/>
<feature type="region of interest" description="Disordered" evidence="3">
    <location>
        <begin position="47"/>
        <end position="160"/>
    </location>
</feature>
<organism evidence="7 8">
    <name type="scientific">Streptomyces fagopyri</name>
    <dbReference type="NCBI Taxonomy" id="2662397"/>
    <lineage>
        <taxon>Bacteria</taxon>
        <taxon>Bacillati</taxon>
        <taxon>Actinomycetota</taxon>
        <taxon>Actinomycetes</taxon>
        <taxon>Kitasatosporales</taxon>
        <taxon>Streptomycetaceae</taxon>
        <taxon>Streptomyces</taxon>
    </lineage>
</organism>
<dbReference type="Gene3D" id="2.60.40.420">
    <property type="entry name" value="Cupredoxins - blue copper proteins"/>
    <property type="match status" value="3"/>
</dbReference>
<proteinExistence type="predicted"/>
<dbReference type="Pfam" id="PF07732">
    <property type="entry name" value="Cu-oxidase_3"/>
    <property type="match status" value="1"/>
</dbReference>
<evidence type="ECO:0000256" key="2">
    <source>
        <dbReference type="ARBA" id="ARBA00023002"/>
    </source>
</evidence>
<evidence type="ECO:0000259" key="5">
    <source>
        <dbReference type="Pfam" id="PF07731"/>
    </source>
</evidence>
<evidence type="ECO:0000313" key="7">
    <source>
        <dbReference type="EMBL" id="QFZ77829.1"/>
    </source>
</evidence>
<dbReference type="GO" id="GO:0005507">
    <property type="term" value="F:copper ion binding"/>
    <property type="evidence" value="ECO:0007669"/>
    <property type="project" value="InterPro"/>
</dbReference>
<reference evidence="7 8" key="1">
    <citation type="submission" date="2019-10" db="EMBL/GenBank/DDBJ databases">
        <title>A novel species.</title>
        <authorList>
            <person name="Gao J."/>
        </authorList>
    </citation>
    <scope>NUCLEOTIDE SEQUENCE [LARGE SCALE GENOMIC DNA]</scope>
    <source>
        <strain evidence="7 8">QMT-28</strain>
    </source>
</reference>
<feature type="compositionally biased region" description="Gly residues" evidence="3">
    <location>
        <begin position="71"/>
        <end position="81"/>
    </location>
</feature>
<dbReference type="Pfam" id="PF00394">
    <property type="entry name" value="Cu-oxidase"/>
    <property type="match status" value="1"/>
</dbReference>
<accession>A0A5Q0LMV0</accession>
<dbReference type="InterPro" id="IPR008972">
    <property type="entry name" value="Cupredoxin"/>
</dbReference>
<dbReference type="PANTHER" id="PTHR11709">
    <property type="entry name" value="MULTI-COPPER OXIDASE"/>
    <property type="match status" value="1"/>
</dbReference>
<evidence type="ECO:0000313" key="8">
    <source>
        <dbReference type="Proteomes" id="UP000326179"/>
    </source>
</evidence>
<dbReference type="EMBL" id="CP045643">
    <property type="protein sequence ID" value="QFZ77829.1"/>
    <property type="molecule type" value="Genomic_DNA"/>
</dbReference>
<dbReference type="InterPro" id="IPR011707">
    <property type="entry name" value="Cu-oxidase-like_N"/>
</dbReference>
<dbReference type="CDD" id="cd13853">
    <property type="entry name" value="CuRO_1_Tth-MCO_like"/>
    <property type="match status" value="1"/>
</dbReference>
<dbReference type="GO" id="GO:0016491">
    <property type="term" value="F:oxidoreductase activity"/>
    <property type="evidence" value="ECO:0007669"/>
    <property type="project" value="UniProtKB-KW"/>
</dbReference>
<sequence>MRVATRFLHVGATNPGAVIDVTRQSGLVPCPASLPERVRDVFGARHPTLARRRDHDSPHSAPAPRRKRRGGPGAPVGGGLRAGRRRWRRRAFRLGSGPWTTAVRSGVARRGPAPRADAVPEAHTRRRERASDPECAARRRRPPRRPPSTAGLPAGESEGCPAADEAVLCGCRPRRLPLQPVSLGFRLAVVRHARLRRPGSLVRSELDCPAMRGNRGVSRRSVLSALPVAALAAVPADILTARRRMATAPAPFPQPAVPTSPPVPGPGAQVVEQTLDVRLTDVLVPGYGRVTTRTYNGTIPGPTLRVRGGQTLRLTHVNGLPPNPPHTGGRNTPHRPNSFNLHTHGMHVSPSGDADNVLREFAPRTVDEAAAGAPEPRYVTTVQIPAGHPAGTYWYHPHLHGAIAEQIVGGMTGVIVVEGDIDEIPEIRAAADIVLCINELKLKDGKVPAFTSGGWMAGIPSTFTVNGTVNPTLRLRPGEVQRWRMVAATAFTALRLQVVAEQGNLTMHQIAQDGVTLTRPVALDLLDLAMGNRADVLVRGDAPGRYELRADGLPGPMMTVEVAGDPVEPTMALPASLPPGRPFLDDGDITEPGADREVVFHTDERVFAGAFPNAFRVLGTHPTPAADPGGDLTRDPAYGLFDPQYTNHTLRLGTVERWTVRTDETMPAHSHPFHLHTNQVLLTHRNGRRLDPPVWHDTIALAGGAPGDSATFLVRYEDFTGRTIAHCHQLHHEDLGMMQTVDYVER</sequence>
<gene>
    <name evidence="7" type="ORF">GFH48_35090</name>
</gene>
<keyword evidence="8" id="KW-1185">Reference proteome</keyword>
<dbReference type="InterPro" id="IPR002355">
    <property type="entry name" value="Cu_oxidase_Cu_BS"/>
</dbReference>
<name>A0A5Q0LMV0_9ACTN</name>
<dbReference type="PANTHER" id="PTHR11709:SF518">
    <property type="entry name" value="MULTICOPPER OXIDASE"/>
    <property type="match status" value="1"/>
</dbReference>
<dbReference type="KEGG" id="sfy:GFH48_35090"/>
<feature type="domain" description="Plastocyanin-like" evidence="4">
    <location>
        <begin position="456"/>
        <end position="551"/>
    </location>
</feature>
<dbReference type="InterPro" id="IPR045087">
    <property type="entry name" value="Cu-oxidase_fam"/>
</dbReference>
<dbReference type="InterPro" id="IPR011706">
    <property type="entry name" value="Cu-oxidase_C"/>
</dbReference>
<dbReference type="PROSITE" id="PS00080">
    <property type="entry name" value="MULTICOPPER_OXIDASE2"/>
    <property type="match status" value="1"/>
</dbReference>
<dbReference type="SUPFAM" id="SSF49503">
    <property type="entry name" value="Cupredoxins"/>
    <property type="match status" value="3"/>
</dbReference>
<evidence type="ECO:0000259" key="6">
    <source>
        <dbReference type="Pfam" id="PF07732"/>
    </source>
</evidence>
<feature type="compositionally biased region" description="Basic residues" evidence="3">
    <location>
        <begin position="82"/>
        <end position="92"/>
    </location>
</feature>
<evidence type="ECO:0000256" key="3">
    <source>
        <dbReference type="SAM" id="MobiDB-lite"/>
    </source>
</evidence>